<organism evidence="1 2">
    <name type="scientific">Flavonifractor plautii ATCC 29863</name>
    <dbReference type="NCBI Taxonomy" id="411475"/>
    <lineage>
        <taxon>Bacteria</taxon>
        <taxon>Bacillati</taxon>
        <taxon>Bacillota</taxon>
        <taxon>Clostridia</taxon>
        <taxon>Eubacteriales</taxon>
        <taxon>Oscillospiraceae</taxon>
        <taxon>Flavonifractor</taxon>
    </lineage>
</organism>
<evidence type="ECO:0000313" key="1">
    <source>
        <dbReference type="EMBL" id="EHM54097.1"/>
    </source>
</evidence>
<gene>
    <name evidence="1" type="ORF">HMPREF0372_00693</name>
</gene>
<dbReference type="EMBL" id="AGCK01000047">
    <property type="protein sequence ID" value="EHM54097.1"/>
    <property type="molecule type" value="Genomic_DNA"/>
</dbReference>
<accession>G9YMH0</accession>
<comment type="caution">
    <text evidence="1">The sequence shown here is derived from an EMBL/GenBank/DDBJ whole genome shotgun (WGS) entry which is preliminary data.</text>
</comment>
<protein>
    <submittedName>
        <fullName evidence="1">Uncharacterized protein</fullName>
    </submittedName>
</protein>
<reference evidence="1 2" key="1">
    <citation type="submission" date="2011-08" db="EMBL/GenBank/DDBJ databases">
        <authorList>
            <person name="Weinstock G."/>
            <person name="Sodergren E."/>
            <person name="Clifton S."/>
            <person name="Fulton L."/>
            <person name="Fulton B."/>
            <person name="Courtney L."/>
            <person name="Fronick C."/>
            <person name="Harrison M."/>
            <person name="Strong C."/>
            <person name="Farmer C."/>
            <person name="Delahaunty K."/>
            <person name="Markovic C."/>
            <person name="Hall O."/>
            <person name="Minx P."/>
            <person name="Tomlinson C."/>
            <person name="Mitreva M."/>
            <person name="Hou S."/>
            <person name="Chen J."/>
            <person name="Wollam A."/>
            <person name="Pepin K.H."/>
            <person name="Johnson M."/>
            <person name="Bhonagiri V."/>
            <person name="Zhang X."/>
            <person name="Suruliraj S."/>
            <person name="Warren W."/>
            <person name="Chinwalla A."/>
            <person name="Mardis E.R."/>
            <person name="Wilson R.K."/>
        </authorList>
    </citation>
    <scope>NUCLEOTIDE SEQUENCE [LARGE SCALE GENOMIC DNA]</scope>
    <source>
        <strain evidence="1 2">ATCC 29863</strain>
    </source>
</reference>
<proteinExistence type="predicted"/>
<name>G9YMH0_FLAPL</name>
<dbReference type="AlphaFoldDB" id="G9YMH0"/>
<dbReference type="Proteomes" id="UP000004459">
    <property type="component" value="Unassembled WGS sequence"/>
</dbReference>
<dbReference type="HOGENOM" id="CLU_2768619_0_0_9"/>
<sequence>MIHNVRSHLSLIGRGPPFASIITALPPPVKRISKIIFKTLKICLTDSKKLIAYRGRNLSVSHKKGGLMQ</sequence>
<evidence type="ECO:0000313" key="2">
    <source>
        <dbReference type="Proteomes" id="UP000004459"/>
    </source>
</evidence>